<evidence type="ECO:0000259" key="1">
    <source>
        <dbReference type="Pfam" id="PF13456"/>
    </source>
</evidence>
<name>A0A834SQG8_9FABA</name>
<feature type="domain" description="RNase H type-1" evidence="1">
    <location>
        <begin position="385"/>
        <end position="497"/>
    </location>
</feature>
<dbReference type="GO" id="GO:0004523">
    <property type="term" value="F:RNA-DNA hybrid ribonuclease activity"/>
    <property type="evidence" value="ECO:0007669"/>
    <property type="project" value="InterPro"/>
</dbReference>
<evidence type="ECO:0008006" key="5">
    <source>
        <dbReference type="Google" id="ProtNLM"/>
    </source>
</evidence>
<evidence type="ECO:0000259" key="2">
    <source>
        <dbReference type="Pfam" id="PF13966"/>
    </source>
</evidence>
<comment type="caution">
    <text evidence="3">The sequence shown here is derived from an EMBL/GenBank/DDBJ whole genome shotgun (WGS) entry which is preliminary data.</text>
</comment>
<dbReference type="CDD" id="cd06222">
    <property type="entry name" value="RNase_H_like"/>
    <property type="match status" value="1"/>
</dbReference>
<organism evidence="3 4">
    <name type="scientific">Senna tora</name>
    <dbReference type="NCBI Taxonomy" id="362788"/>
    <lineage>
        <taxon>Eukaryota</taxon>
        <taxon>Viridiplantae</taxon>
        <taxon>Streptophyta</taxon>
        <taxon>Embryophyta</taxon>
        <taxon>Tracheophyta</taxon>
        <taxon>Spermatophyta</taxon>
        <taxon>Magnoliopsida</taxon>
        <taxon>eudicotyledons</taxon>
        <taxon>Gunneridae</taxon>
        <taxon>Pentapetalae</taxon>
        <taxon>rosids</taxon>
        <taxon>fabids</taxon>
        <taxon>Fabales</taxon>
        <taxon>Fabaceae</taxon>
        <taxon>Caesalpinioideae</taxon>
        <taxon>Cassia clade</taxon>
        <taxon>Senna</taxon>
    </lineage>
</organism>
<dbReference type="PANTHER" id="PTHR47074">
    <property type="entry name" value="BNAC02G40300D PROTEIN"/>
    <property type="match status" value="1"/>
</dbReference>
<dbReference type="AlphaFoldDB" id="A0A834SQG8"/>
<dbReference type="OrthoDB" id="1256921at2759"/>
<dbReference type="GO" id="GO:0003676">
    <property type="term" value="F:nucleic acid binding"/>
    <property type="evidence" value="ECO:0007669"/>
    <property type="project" value="InterPro"/>
</dbReference>
<dbReference type="InterPro" id="IPR026960">
    <property type="entry name" value="RVT-Znf"/>
</dbReference>
<dbReference type="InterPro" id="IPR002156">
    <property type="entry name" value="RNaseH_domain"/>
</dbReference>
<protein>
    <recommendedName>
        <fullName evidence="5">Reverse transcriptase</fullName>
    </recommendedName>
</protein>
<dbReference type="EMBL" id="JAAIUW010000012">
    <property type="protein sequence ID" value="KAF7807751.1"/>
    <property type="molecule type" value="Genomic_DNA"/>
</dbReference>
<dbReference type="InterPro" id="IPR052929">
    <property type="entry name" value="RNase_H-like_EbsB-rel"/>
</dbReference>
<evidence type="ECO:0000313" key="3">
    <source>
        <dbReference type="EMBL" id="KAF7807751.1"/>
    </source>
</evidence>
<dbReference type="Pfam" id="PF13456">
    <property type="entry name" value="RVT_3"/>
    <property type="match status" value="1"/>
</dbReference>
<dbReference type="InterPro" id="IPR012337">
    <property type="entry name" value="RNaseH-like_sf"/>
</dbReference>
<feature type="domain" description="Reverse transcriptase zinc-binding" evidence="2">
    <location>
        <begin position="231"/>
        <end position="328"/>
    </location>
</feature>
<dbReference type="InterPro" id="IPR036397">
    <property type="entry name" value="RNaseH_sf"/>
</dbReference>
<dbReference type="Pfam" id="PF13966">
    <property type="entry name" value="zf-RVT"/>
    <property type="match status" value="1"/>
</dbReference>
<dbReference type="InterPro" id="IPR044730">
    <property type="entry name" value="RNase_H-like_dom_plant"/>
</dbReference>
<evidence type="ECO:0000313" key="4">
    <source>
        <dbReference type="Proteomes" id="UP000634136"/>
    </source>
</evidence>
<dbReference type="Proteomes" id="UP000634136">
    <property type="component" value="Unassembled WGS sequence"/>
</dbReference>
<gene>
    <name evidence="3" type="ORF">G2W53_039912</name>
</gene>
<dbReference type="Gene3D" id="3.30.420.10">
    <property type="entry name" value="Ribonuclease H-like superfamily/Ribonuclease H"/>
    <property type="match status" value="1"/>
</dbReference>
<reference evidence="3" key="1">
    <citation type="submission" date="2020-09" db="EMBL/GenBank/DDBJ databases">
        <title>Genome-Enabled Discovery of Anthraquinone Biosynthesis in Senna tora.</title>
        <authorList>
            <person name="Kang S.-H."/>
            <person name="Pandey R.P."/>
            <person name="Lee C.-M."/>
            <person name="Sim J.-S."/>
            <person name="Jeong J.-T."/>
            <person name="Choi B.-S."/>
            <person name="Jung M."/>
            <person name="Ginzburg D."/>
            <person name="Zhao K."/>
            <person name="Won S.Y."/>
            <person name="Oh T.-J."/>
            <person name="Yu Y."/>
            <person name="Kim N.-H."/>
            <person name="Lee O.R."/>
            <person name="Lee T.-H."/>
            <person name="Bashyal P."/>
            <person name="Kim T.-S."/>
            <person name="Lee W.-H."/>
            <person name="Kawkins C."/>
            <person name="Kim C.-K."/>
            <person name="Kim J.S."/>
            <person name="Ahn B.O."/>
            <person name="Rhee S.Y."/>
            <person name="Sohng J.K."/>
        </authorList>
    </citation>
    <scope>NUCLEOTIDE SEQUENCE</scope>
    <source>
        <tissue evidence="3">Leaf</tissue>
    </source>
</reference>
<proteinExistence type="predicted"/>
<dbReference type="SUPFAM" id="SSF53098">
    <property type="entry name" value="Ribonuclease H-like"/>
    <property type="match status" value="1"/>
</dbReference>
<dbReference type="PANTHER" id="PTHR47074:SF11">
    <property type="entry name" value="REVERSE TRANSCRIPTASE-LIKE PROTEIN"/>
    <property type="match status" value="1"/>
</dbReference>
<sequence length="523" mass="59129">MEDPVKEKVGEVETGVGEGVITPHREELDKGKISVNRGVVDSPVVTEKEANNLHMLTEIQNVAARVDKENIDPLTIKKSLRKYKKEARIAMVDSKGSMGVEVLSKRKRGDVVGVEVDRLAEESVKKLRGVMAGKRLIEKDLIRCIGDGRSTEVWGEAWIPGTFPFVVEKPYYIIAGEIRVCDLLDDSGEWRDEILNFLFQPDICNRIKSIGATDVGKADRWNWLGDAKGGFTVKQCYLHAMRDKWQGIDLLPNLQGSVHSDFWRRMWKLPVLPKHKNFLWRACVGILPTCVALKNRGVELETACTFCGLEEEELYHVLVECPTISDIWRGSRFNYDSRRVAAVWDEIKDSKAWQEWNASFGLNVGWEKPRRGWVKMNTDAGCLPEGGGVIGGLIRDGEGVYLAAFTEKRAGMSNPMVLEAEAVRRGMEVALQLGLDRVIFETDAKMVTEQLISMDIPSSPLLGICRQIHVLKNAFVDVRFTWVPRCCNKVSHFLVAFAKDYIQDNLWLDQLPSFLSDVLRFDF</sequence>
<accession>A0A834SQG8</accession>
<keyword evidence="4" id="KW-1185">Reference proteome</keyword>